<dbReference type="Proteomes" id="UP001219525">
    <property type="component" value="Unassembled WGS sequence"/>
</dbReference>
<gene>
    <name evidence="4" type="ORF">GGX14DRAFT_693015</name>
    <name evidence="3" type="ORF">GGX14DRAFT_702137</name>
</gene>
<dbReference type="AlphaFoldDB" id="A0AAD6UNM8"/>
<feature type="region of interest" description="Disordered" evidence="1">
    <location>
        <begin position="133"/>
        <end position="153"/>
    </location>
</feature>
<feature type="transmembrane region" description="Helical" evidence="2">
    <location>
        <begin position="360"/>
        <end position="384"/>
    </location>
</feature>
<evidence type="ECO:0000256" key="1">
    <source>
        <dbReference type="SAM" id="MobiDB-lite"/>
    </source>
</evidence>
<organism evidence="3 5">
    <name type="scientific">Mycena pura</name>
    <dbReference type="NCBI Taxonomy" id="153505"/>
    <lineage>
        <taxon>Eukaryota</taxon>
        <taxon>Fungi</taxon>
        <taxon>Dikarya</taxon>
        <taxon>Basidiomycota</taxon>
        <taxon>Agaricomycotina</taxon>
        <taxon>Agaricomycetes</taxon>
        <taxon>Agaricomycetidae</taxon>
        <taxon>Agaricales</taxon>
        <taxon>Marasmiineae</taxon>
        <taxon>Mycenaceae</taxon>
        <taxon>Mycena</taxon>
    </lineage>
</organism>
<protein>
    <submittedName>
        <fullName evidence="3">Uncharacterized protein</fullName>
    </submittedName>
</protein>
<evidence type="ECO:0000313" key="5">
    <source>
        <dbReference type="Proteomes" id="UP001219525"/>
    </source>
</evidence>
<keyword evidence="2" id="KW-1133">Transmembrane helix</keyword>
<feature type="transmembrane region" description="Helical" evidence="2">
    <location>
        <begin position="289"/>
        <end position="310"/>
    </location>
</feature>
<evidence type="ECO:0000313" key="3">
    <source>
        <dbReference type="EMBL" id="KAJ7185173.1"/>
    </source>
</evidence>
<evidence type="ECO:0000256" key="2">
    <source>
        <dbReference type="SAM" id="Phobius"/>
    </source>
</evidence>
<keyword evidence="5" id="KW-1185">Reference proteome</keyword>
<accession>A0AAD6UNM8</accession>
<name>A0AAD6UNM8_9AGAR</name>
<sequence>MSSRSRLVTHIHTTTTARSYPSLPTMDAIPLLRGDSADSIDSPFGSPLNTPADERTLHFDSLTEALLTSAGRLPKVLEQSALEPPAYGELGRGRSPRRVSFPRQFSKALEEANKSTESSGIFAVLARAPSIERGYSEDSSMQTPEPSPVMSPEMLSESTMEPLRVQTPEPRILDVYETGTPSIVRTTPRGRPLLRRDIFSPTPNPVPFFVERDFVDSVPELTPRAHSTLRNRKGIYLLPNETIVTVPDMPTIVDAPQVLQNDNADADADHDESENVDLEMPSFPQISPLFPLQLVFFPLWCVIVGAMILLHPSALTAVAFPASAPRASADTRPSRAIALAQSHLARCLPFTAPPSRIRAFAHWATFAHLHVAIFIGALVGVAYASQPAGALLAAACAVRFADVWGGFSVDEQAELGADVRQTLYRVLFASGGSGCGLADRDKLRREGDRFFIVRAPRGETREEVLAAGGAEYSSSEEEDE</sequence>
<dbReference type="EMBL" id="JARJCW010000003">
    <property type="protein sequence ID" value="KAJ7226842.1"/>
    <property type="molecule type" value="Genomic_DNA"/>
</dbReference>
<dbReference type="EMBL" id="JARJCW010000215">
    <property type="protein sequence ID" value="KAJ7185173.1"/>
    <property type="molecule type" value="Genomic_DNA"/>
</dbReference>
<comment type="caution">
    <text evidence="3">The sequence shown here is derived from an EMBL/GenBank/DDBJ whole genome shotgun (WGS) entry which is preliminary data.</text>
</comment>
<keyword evidence="2" id="KW-0812">Transmembrane</keyword>
<reference evidence="3" key="1">
    <citation type="submission" date="2023-03" db="EMBL/GenBank/DDBJ databases">
        <title>Massive genome expansion in bonnet fungi (Mycena s.s.) driven by repeated elements and novel gene families across ecological guilds.</title>
        <authorList>
            <consortium name="Lawrence Berkeley National Laboratory"/>
            <person name="Harder C.B."/>
            <person name="Miyauchi S."/>
            <person name="Viragh M."/>
            <person name="Kuo A."/>
            <person name="Thoen E."/>
            <person name="Andreopoulos B."/>
            <person name="Lu D."/>
            <person name="Skrede I."/>
            <person name="Drula E."/>
            <person name="Henrissat B."/>
            <person name="Morin E."/>
            <person name="Kohler A."/>
            <person name="Barry K."/>
            <person name="LaButti K."/>
            <person name="Morin E."/>
            <person name="Salamov A."/>
            <person name="Lipzen A."/>
            <person name="Mereny Z."/>
            <person name="Hegedus B."/>
            <person name="Baldrian P."/>
            <person name="Stursova M."/>
            <person name="Weitz H."/>
            <person name="Taylor A."/>
            <person name="Grigoriev I.V."/>
            <person name="Nagy L.G."/>
            <person name="Martin F."/>
            <person name="Kauserud H."/>
        </authorList>
    </citation>
    <scope>NUCLEOTIDE SEQUENCE</scope>
    <source>
        <strain evidence="3">9144</strain>
    </source>
</reference>
<proteinExistence type="predicted"/>
<keyword evidence="2" id="KW-0472">Membrane</keyword>
<evidence type="ECO:0000313" key="4">
    <source>
        <dbReference type="EMBL" id="KAJ7226842.1"/>
    </source>
</evidence>